<gene>
    <name evidence="6" type="ORF">L249_0760</name>
</gene>
<dbReference type="GO" id="GO:0004644">
    <property type="term" value="F:phosphoribosylglycinamide formyltransferase activity"/>
    <property type="evidence" value="ECO:0007669"/>
    <property type="project" value="UniProtKB-EC"/>
</dbReference>
<dbReference type="GO" id="GO:0006189">
    <property type="term" value="P:'de novo' IMP biosynthetic process"/>
    <property type="evidence" value="ECO:0007669"/>
    <property type="project" value="InterPro"/>
</dbReference>
<evidence type="ECO:0000256" key="2">
    <source>
        <dbReference type="ARBA" id="ARBA00012254"/>
    </source>
</evidence>
<keyword evidence="7" id="KW-1185">Reference proteome</keyword>
<dbReference type="STRING" id="1330021.A0A367LER4"/>
<dbReference type="OrthoDB" id="5575075at2759"/>
<dbReference type="Gene3D" id="3.40.50.170">
    <property type="entry name" value="Formyl transferase, N-terminal domain"/>
    <property type="match status" value="1"/>
</dbReference>
<evidence type="ECO:0000256" key="4">
    <source>
        <dbReference type="ARBA" id="ARBA00022755"/>
    </source>
</evidence>
<comment type="pathway">
    <text evidence="1">Purine metabolism; IMP biosynthesis via de novo pathway; N(2)-formyl-N(1)-(5-phospho-D-ribosyl)glycinamide from N(1)-(5-phospho-D-ribosyl)glycinamide (10-formyl THF route): step 1/1.</text>
</comment>
<dbReference type="NCBIfam" id="TIGR00639">
    <property type="entry name" value="PurN"/>
    <property type="match status" value="1"/>
</dbReference>
<organism evidence="6 7">
    <name type="scientific">Ophiocordyceps polyrhachis-furcata BCC 54312</name>
    <dbReference type="NCBI Taxonomy" id="1330021"/>
    <lineage>
        <taxon>Eukaryota</taxon>
        <taxon>Fungi</taxon>
        <taxon>Dikarya</taxon>
        <taxon>Ascomycota</taxon>
        <taxon>Pezizomycotina</taxon>
        <taxon>Sordariomycetes</taxon>
        <taxon>Hypocreomycetidae</taxon>
        <taxon>Hypocreales</taxon>
        <taxon>Ophiocordycipitaceae</taxon>
        <taxon>Ophiocordyceps</taxon>
    </lineage>
</organism>
<dbReference type="PANTHER" id="PTHR43369">
    <property type="entry name" value="PHOSPHORIBOSYLGLYCINAMIDE FORMYLTRANSFERASE"/>
    <property type="match status" value="1"/>
</dbReference>
<dbReference type="AlphaFoldDB" id="A0A367LER4"/>
<dbReference type="InterPro" id="IPR002376">
    <property type="entry name" value="Formyl_transf_N"/>
</dbReference>
<name>A0A367LER4_9HYPO</name>
<evidence type="ECO:0000313" key="6">
    <source>
        <dbReference type="EMBL" id="RCI12915.1"/>
    </source>
</evidence>
<feature type="domain" description="Formyl transferase N-terminal" evidence="5">
    <location>
        <begin position="4"/>
        <end position="210"/>
    </location>
</feature>
<dbReference type="GO" id="GO:0005737">
    <property type="term" value="C:cytoplasm"/>
    <property type="evidence" value="ECO:0007669"/>
    <property type="project" value="TreeGrafter"/>
</dbReference>
<comment type="caution">
    <text evidence="6">The sequence shown here is derived from an EMBL/GenBank/DDBJ whole genome shotgun (WGS) entry which is preliminary data.</text>
</comment>
<keyword evidence="4" id="KW-0658">Purine biosynthesis</keyword>
<dbReference type="SUPFAM" id="SSF53328">
    <property type="entry name" value="Formyltransferase"/>
    <property type="match status" value="1"/>
</dbReference>
<dbReference type="PANTHER" id="PTHR43369:SF2">
    <property type="entry name" value="PHOSPHORIBOSYLGLYCINAMIDE FORMYLTRANSFERASE"/>
    <property type="match status" value="1"/>
</dbReference>
<evidence type="ECO:0000256" key="1">
    <source>
        <dbReference type="ARBA" id="ARBA00005054"/>
    </source>
</evidence>
<evidence type="ECO:0000256" key="3">
    <source>
        <dbReference type="ARBA" id="ARBA00022679"/>
    </source>
</evidence>
<sequence>MTCRIVVLASGNGSNFEALCQALADGRISSAVISRLVVNRAAAGATSRADRHGVPWEYFNLVTHGFLAKGERDPDRVRRGRDEYDAALARRLLEPSSERPDLVVLAGWMHVFGTRFLDPMAEAGIDVINLHPALPGQYDGAQAIERAFKDFRDGRLERNRTGVMVHHVISKVDAGEPVLTREVECLPDDDLERLTARMHAVEHELIVEATAKLVVSRQRRQGP</sequence>
<proteinExistence type="predicted"/>
<dbReference type="EC" id="2.1.2.2" evidence="2"/>
<dbReference type="Pfam" id="PF00551">
    <property type="entry name" value="Formyl_trans_N"/>
    <property type="match status" value="1"/>
</dbReference>
<evidence type="ECO:0000259" key="5">
    <source>
        <dbReference type="Pfam" id="PF00551"/>
    </source>
</evidence>
<accession>A0A367LER4</accession>
<protein>
    <recommendedName>
        <fullName evidence="2">phosphoribosylglycinamide formyltransferase 1</fullName>
        <ecNumber evidence="2">2.1.2.2</ecNumber>
    </recommendedName>
</protein>
<dbReference type="InterPro" id="IPR004607">
    <property type="entry name" value="GART"/>
</dbReference>
<dbReference type="InterPro" id="IPR036477">
    <property type="entry name" value="Formyl_transf_N_sf"/>
</dbReference>
<keyword evidence="3" id="KW-0808">Transferase</keyword>
<dbReference type="EMBL" id="LKCN02000007">
    <property type="protein sequence ID" value="RCI12915.1"/>
    <property type="molecule type" value="Genomic_DNA"/>
</dbReference>
<evidence type="ECO:0000313" key="7">
    <source>
        <dbReference type="Proteomes" id="UP000253664"/>
    </source>
</evidence>
<reference evidence="6 7" key="1">
    <citation type="journal article" date="2015" name="BMC Genomics">
        <title>Insights from the genome of Ophiocordyceps polyrhachis-furcata to pathogenicity and host specificity in insect fungi.</title>
        <authorList>
            <person name="Wichadakul D."/>
            <person name="Kobmoo N."/>
            <person name="Ingsriswang S."/>
            <person name="Tangphatsornruang S."/>
            <person name="Chantasingh D."/>
            <person name="Luangsa-ard J.J."/>
            <person name="Eurwilaichitr L."/>
        </authorList>
    </citation>
    <scope>NUCLEOTIDE SEQUENCE [LARGE SCALE GENOMIC DNA]</scope>
    <source>
        <strain evidence="6 7">BCC 54312</strain>
    </source>
</reference>
<dbReference type="Proteomes" id="UP000253664">
    <property type="component" value="Unassembled WGS sequence"/>
</dbReference>